<dbReference type="Gene3D" id="3.40.50.150">
    <property type="entry name" value="Vaccinia Virus protein VP39"/>
    <property type="match status" value="1"/>
</dbReference>
<organism evidence="1 2">
    <name type="scientific">Calothrix parasitica NIES-267</name>
    <dbReference type="NCBI Taxonomy" id="1973488"/>
    <lineage>
        <taxon>Bacteria</taxon>
        <taxon>Bacillati</taxon>
        <taxon>Cyanobacteriota</taxon>
        <taxon>Cyanophyceae</taxon>
        <taxon>Nostocales</taxon>
        <taxon>Calotrichaceae</taxon>
        <taxon>Calothrix</taxon>
    </lineage>
</organism>
<dbReference type="OrthoDB" id="478756at2"/>
<gene>
    <name evidence="1" type="ORF">NIES267_66480</name>
</gene>
<protein>
    <recommendedName>
        <fullName evidence="3">Photosystem II assembly protein</fullName>
    </recommendedName>
</protein>
<dbReference type="Proteomes" id="UP000218418">
    <property type="component" value="Chromosome"/>
</dbReference>
<evidence type="ECO:0000313" key="1">
    <source>
        <dbReference type="EMBL" id="BAY87130.1"/>
    </source>
</evidence>
<evidence type="ECO:0000313" key="2">
    <source>
        <dbReference type="Proteomes" id="UP000218418"/>
    </source>
</evidence>
<proteinExistence type="predicted"/>
<accession>A0A1Z4M0Y1</accession>
<sequence>MIKLISNWYYSLKLKLALQQGNKLQAIKFLRLIEKSGARLSYLEKLFRDKLQLENSAKKYKQETAILSGKLNTALQELEEKANLPIAVENQNQNNLKLVLEPEFIKFIYKAFNLIQHDDHKLQCTGIDERIFDDFEAQLVEYLKEEFRRIPDKELIIKLEDALEDINNLKCGKDPDYRFSLTPHVYYMKYFLENVYCVYIAWFLIYESGHLPSNINILDIAAGPGTVAYGLALFLQSTSGFFKIPQMHISYYSLEKQNAFQFRGLQFWRRYIESHKSPVNAFFRFVTTDIFNWNKKTSNIPTDFFDFVVISHCFFKDSVQKIEANKIYTQIIDSSLKDDGYALLIIQDKSLYKGYDAYQCEDHEHEKRLVNKLLAELGLELVWYRYLNSTGLRSPLKIAEFAKFAQEKLPKQLQMTSILQKYLNQRFQSCYTLDDYVILAKRT</sequence>
<keyword evidence="2" id="KW-1185">Reference proteome</keyword>
<dbReference type="AlphaFoldDB" id="A0A1Z4M0Y1"/>
<dbReference type="InterPro" id="IPR029063">
    <property type="entry name" value="SAM-dependent_MTases_sf"/>
</dbReference>
<dbReference type="SUPFAM" id="SSF53335">
    <property type="entry name" value="S-adenosyl-L-methionine-dependent methyltransferases"/>
    <property type="match status" value="1"/>
</dbReference>
<dbReference type="EMBL" id="AP018227">
    <property type="protein sequence ID" value="BAY87130.1"/>
    <property type="molecule type" value="Genomic_DNA"/>
</dbReference>
<evidence type="ECO:0008006" key="3">
    <source>
        <dbReference type="Google" id="ProtNLM"/>
    </source>
</evidence>
<name>A0A1Z4M0Y1_9CYAN</name>
<reference evidence="1 2" key="1">
    <citation type="submission" date="2017-06" db="EMBL/GenBank/DDBJ databases">
        <title>Genome sequencing of cyanobaciteial culture collection at National Institute for Environmental Studies (NIES).</title>
        <authorList>
            <person name="Hirose Y."/>
            <person name="Shimura Y."/>
            <person name="Fujisawa T."/>
            <person name="Nakamura Y."/>
            <person name="Kawachi M."/>
        </authorList>
    </citation>
    <scope>NUCLEOTIDE SEQUENCE [LARGE SCALE GENOMIC DNA]</scope>
    <source>
        <strain evidence="1 2">NIES-267</strain>
    </source>
</reference>